<accession>A0AAV7PFD5</accession>
<feature type="region of interest" description="Disordered" evidence="4">
    <location>
        <begin position="451"/>
        <end position="494"/>
    </location>
</feature>
<feature type="compositionally biased region" description="Polar residues" evidence="4">
    <location>
        <begin position="483"/>
        <end position="494"/>
    </location>
</feature>
<feature type="domain" description="Calponin-homology (CH)" evidence="5">
    <location>
        <begin position="511"/>
        <end position="616"/>
    </location>
</feature>
<comment type="caution">
    <text evidence="6">The sequence shown here is derived from an EMBL/GenBank/DDBJ whole genome shotgun (WGS) entry which is preliminary data.</text>
</comment>
<dbReference type="InterPro" id="IPR036872">
    <property type="entry name" value="CH_dom_sf"/>
</dbReference>
<feature type="region of interest" description="Disordered" evidence="4">
    <location>
        <begin position="1"/>
        <end position="49"/>
    </location>
</feature>
<dbReference type="PANTHER" id="PTHR23167">
    <property type="entry name" value="CALPONIN HOMOLOGY DOMAIN-CONTAINING PROTEIN DDB_G0272472-RELATED"/>
    <property type="match status" value="1"/>
</dbReference>
<evidence type="ECO:0000313" key="6">
    <source>
        <dbReference type="EMBL" id="KAJ1126142.1"/>
    </source>
</evidence>
<dbReference type="SMART" id="SM00033">
    <property type="entry name" value="CH"/>
    <property type="match status" value="1"/>
</dbReference>
<evidence type="ECO:0000313" key="7">
    <source>
        <dbReference type="Proteomes" id="UP001066276"/>
    </source>
</evidence>
<keyword evidence="7" id="KW-1185">Reference proteome</keyword>
<organism evidence="6 7">
    <name type="scientific">Pleurodeles waltl</name>
    <name type="common">Iberian ribbed newt</name>
    <dbReference type="NCBI Taxonomy" id="8319"/>
    <lineage>
        <taxon>Eukaryota</taxon>
        <taxon>Metazoa</taxon>
        <taxon>Chordata</taxon>
        <taxon>Craniata</taxon>
        <taxon>Vertebrata</taxon>
        <taxon>Euteleostomi</taxon>
        <taxon>Amphibia</taxon>
        <taxon>Batrachia</taxon>
        <taxon>Caudata</taxon>
        <taxon>Salamandroidea</taxon>
        <taxon>Salamandridae</taxon>
        <taxon>Pleurodelinae</taxon>
        <taxon>Pleurodeles</taxon>
    </lineage>
</organism>
<proteinExistence type="inferred from homology"/>
<evidence type="ECO:0000256" key="2">
    <source>
        <dbReference type="ARBA" id="ARBA00023054"/>
    </source>
</evidence>
<dbReference type="SUPFAM" id="SSF47576">
    <property type="entry name" value="Calponin-homology domain, CH-domain"/>
    <property type="match status" value="1"/>
</dbReference>
<gene>
    <name evidence="6" type="ORF">NDU88_004551</name>
</gene>
<feature type="coiled-coil region" evidence="3">
    <location>
        <begin position="236"/>
        <end position="404"/>
    </location>
</feature>
<dbReference type="EMBL" id="JANPWB010000011">
    <property type="protein sequence ID" value="KAJ1126142.1"/>
    <property type="molecule type" value="Genomic_DNA"/>
</dbReference>
<feature type="compositionally biased region" description="Low complexity" evidence="4">
    <location>
        <begin position="10"/>
        <end position="31"/>
    </location>
</feature>
<protein>
    <recommendedName>
        <fullName evidence="5">Calponin-homology (CH) domain-containing protein</fullName>
    </recommendedName>
</protein>
<evidence type="ECO:0000256" key="1">
    <source>
        <dbReference type="ARBA" id="ARBA00009452"/>
    </source>
</evidence>
<evidence type="ECO:0000259" key="5">
    <source>
        <dbReference type="PROSITE" id="PS50021"/>
    </source>
</evidence>
<comment type="similarity">
    <text evidence="1">Belongs to the cytospin-A family.</text>
</comment>
<name>A0AAV7PFD5_PLEWA</name>
<dbReference type="Pfam" id="PF00307">
    <property type="entry name" value="CH"/>
    <property type="match status" value="1"/>
</dbReference>
<dbReference type="InterPro" id="IPR001715">
    <property type="entry name" value="CH_dom"/>
</dbReference>
<dbReference type="InterPro" id="IPR050540">
    <property type="entry name" value="F-actin_Monoox_Mical"/>
</dbReference>
<evidence type="ECO:0000256" key="4">
    <source>
        <dbReference type="SAM" id="MobiDB-lite"/>
    </source>
</evidence>
<reference evidence="6" key="1">
    <citation type="journal article" date="2022" name="bioRxiv">
        <title>Sequencing and chromosome-scale assembly of the giantPleurodeles waltlgenome.</title>
        <authorList>
            <person name="Brown T."/>
            <person name="Elewa A."/>
            <person name="Iarovenko S."/>
            <person name="Subramanian E."/>
            <person name="Araus A.J."/>
            <person name="Petzold A."/>
            <person name="Susuki M."/>
            <person name="Suzuki K.-i.T."/>
            <person name="Hayashi T."/>
            <person name="Toyoda A."/>
            <person name="Oliveira C."/>
            <person name="Osipova E."/>
            <person name="Leigh N.D."/>
            <person name="Simon A."/>
            <person name="Yun M.H."/>
        </authorList>
    </citation>
    <scope>NUCLEOTIDE SEQUENCE</scope>
    <source>
        <strain evidence="6">20211129_DDA</strain>
        <tissue evidence="6">Liver</tissue>
    </source>
</reference>
<evidence type="ECO:0000256" key="3">
    <source>
        <dbReference type="SAM" id="Coils"/>
    </source>
</evidence>
<keyword evidence="2 3" id="KW-0175">Coiled coil</keyword>
<dbReference type="Gene3D" id="1.10.418.10">
    <property type="entry name" value="Calponin-like domain"/>
    <property type="match status" value="1"/>
</dbReference>
<dbReference type="PANTHER" id="PTHR23167:SF69">
    <property type="entry name" value="FI18193P1"/>
    <property type="match status" value="1"/>
</dbReference>
<dbReference type="Proteomes" id="UP001066276">
    <property type="component" value="Chromosome 7"/>
</dbReference>
<dbReference type="AlphaFoldDB" id="A0AAV7PFD5"/>
<dbReference type="PROSITE" id="PS50021">
    <property type="entry name" value="CH"/>
    <property type="match status" value="1"/>
</dbReference>
<sequence>MRTEKNLKAGLTGLSSESQTGSSAELSSSSGVYASPGEDESTDDYSSSSWNSALANQDFMKLYWPNQVDREDDPFHRASDNLKEVSTEVSNLHMDLLGLLSRVDSGKRTIQTGRGSPELSSVLRMQGKAGREVSLEALVVESQGGLLVMAQSWESQLVGILQKVTSSLNDLEMLKGQNISLIRDSILSKSKENPTLRPAGNRLGDNAAEANVDSTIQAPEGPLVADGDKQKADPRVRALEEEIGKLQEALAKGDEDRRQLEGAWAVAASEHQQEAQRLRTGLREQEARSGELAEQVRTLEAERRKEQGLRTQAEAGATRLQDSLQRLQKENEELQQKMSALQEKMQADAAEWRQFQSDLQTAVAVADDFKMEAEEQLAATREQLVDVQREVEGLKAEMKQQQARRLGLDTLDGTERSRTLDGRKMPKTLTVTPLAVNGTAQVKDNVVKSSSARNFSTQEREQKSLTDARGSLSITYRGERATRPSSTDASQLTASDKWAEDSEAFFRRYGGSKRGIFLRWCQGRTEGYKNVRITNFSSSWADGMALCALLHTYLPEKIPYQRLFPLEKKKNLTLAFDTAESIGIPKTLTVEEMLRPGGPDWQRVLEYVESIHQHFEA</sequence>
<dbReference type="FunFam" id="1.10.418.10:FF:000020">
    <property type="entry name" value="Cytospin-A isoform 1"/>
    <property type="match status" value="1"/>
</dbReference>